<evidence type="ECO:0000313" key="3">
    <source>
        <dbReference type="Proteomes" id="UP000830671"/>
    </source>
</evidence>
<keyword evidence="3" id="KW-1185">Reference proteome</keyword>
<dbReference type="AlphaFoldDB" id="A0A9Q8T2E4"/>
<dbReference type="EMBL" id="CP019479">
    <property type="protein sequence ID" value="UQC87913.1"/>
    <property type="molecule type" value="Genomic_DNA"/>
</dbReference>
<gene>
    <name evidence="2" type="ORF">CLUP02_13434</name>
</gene>
<dbReference type="GeneID" id="73347383"/>
<dbReference type="KEGG" id="clup:CLUP02_13434"/>
<name>A0A9Q8T2E4_9PEZI</name>
<reference evidence="2" key="1">
    <citation type="journal article" date="2021" name="Mol. Plant Microbe Interact.">
        <title>Complete Genome Sequence of the Plant-Pathogenic Fungus Colletotrichum lupini.</title>
        <authorList>
            <person name="Baroncelli R."/>
            <person name="Pensec F."/>
            <person name="Da Lio D."/>
            <person name="Boufleur T."/>
            <person name="Vicente I."/>
            <person name="Sarrocco S."/>
            <person name="Picot A."/>
            <person name="Baraldi E."/>
            <person name="Sukno S."/>
            <person name="Thon M."/>
            <person name="Le Floch G."/>
        </authorList>
    </citation>
    <scope>NUCLEOTIDE SEQUENCE</scope>
    <source>
        <strain evidence="2">IMI 504893</strain>
    </source>
</reference>
<proteinExistence type="predicted"/>
<protein>
    <submittedName>
        <fullName evidence="2">Uncharacterized protein</fullName>
    </submittedName>
</protein>
<evidence type="ECO:0000313" key="2">
    <source>
        <dbReference type="EMBL" id="UQC87913.1"/>
    </source>
</evidence>
<dbReference type="RefSeq" id="XP_049149519.1">
    <property type="nucleotide sequence ID" value="XM_049292373.1"/>
</dbReference>
<organism evidence="2 3">
    <name type="scientific">Colletotrichum lupini</name>
    <dbReference type="NCBI Taxonomy" id="145971"/>
    <lineage>
        <taxon>Eukaryota</taxon>
        <taxon>Fungi</taxon>
        <taxon>Dikarya</taxon>
        <taxon>Ascomycota</taxon>
        <taxon>Pezizomycotina</taxon>
        <taxon>Sordariomycetes</taxon>
        <taxon>Hypocreomycetidae</taxon>
        <taxon>Glomerellales</taxon>
        <taxon>Glomerellaceae</taxon>
        <taxon>Colletotrichum</taxon>
        <taxon>Colletotrichum acutatum species complex</taxon>
    </lineage>
</organism>
<sequence length="224" mass="24677">MFLTPASTQTQLNLSDWRHLRSFHPGSRVPRSVISASRPPVTAGLSRWNSTRRPIANPSRAGLSSVQGLEGTGPGTPLDPELPGRTRVLDIAWAHIYQPAADLTFICRTSVTATSCRIRIDTVTALEFSLNGHDGALLLISFDSKLVDQLVLEAMSLSFWFDLLFQANAKKRTLAPTIAAYLNYFMLMGLASGMTDSYFMAGQQKKALWRNNILSKSKHLDVQG</sequence>
<feature type="region of interest" description="Disordered" evidence="1">
    <location>
        <begin position="45"/>
        <end position="79"/>
    </location>
</feature>
<accession>A0A9Q8T2E4</accession>
<dbReference type="Proteomes" id="UP000830671">
    <property type="component" value="Chromosome 7"/>
</dbReference>
<evidence type="ECO:0000256" key="1">
    <source>
        <dbReference type="SAM" id="MobiDB-lite"/>
    </source>
</evidence>